<dbReference type="AlphaFoldDB" id="A0AAD8ZYG0"/>
<evidence type="ECO:0000313" key="1">
    <source>
        <dbReference type="EMBL" id="KAK1837639.1"/>
    </source>
</evidence>
<comment type="caution">
    <text evidence="1">The sequence shown here is derived from an EMBL/GenBank/DDBJ whole genome shotgun (WGS) entry which is preliminary data.</text>
</comment>
<protein>
    <submittedName>
        <fullName evidence="1">Uncharacterized protein</fullName>
    </submittedName>
</protein>
<proteinExistence type="predicted"/>
<dbReference type="Proteomes" id="UP001243330">
    <property type="component" value="Unassembled WGS sequence"/>
</dbReference>
<name>A0AAD8ZYG0_9PEZI</name>
<gene>
    <name evidence="1" type="ORF">CCHR01_19741</name>
</gene>
<keyword evidence="2" id="KW-1185">Reference proteome</keyword>
<evidence type="ECO:0000313" key="2">
    <source>
        <dbReference type="Proteomes" id="UP001243330"/>
    </source>
</evidence>
<organism evidence="1 2">
    <name type="scientific">Colletotrichum chrysophilum</name>
    <dbReference type="NCBI Taxonomy" id="1836956"/>
    <lineage>
        <taxon>Eukaryota</taxon>
        <taxon>Fungi</taxon>
        <taxon>Dikarya</taxon>
        <taxon>Ascomycota</taxon>
        <taxon>Pezizomycotina</taxon>
        <taxon>Sordariomycetes</taxon>
        <taxon>Hypocreomycetidae</taxon>
        <taxon>Glomerellales</taxon>
        <taxon>Glomerellaceae</taxon>
        <taxon>Colletotrichum</taxon>
        <taxon>Colletotrichum gloeosporioides species complex</taxon>
    </lineage>
</organism>
<reference evidence="1" key="1">
    <citation type="submission" date="2023-01" db="EMBL/GenBank/DDBJ databases">
        <title>Colletotrichum chrysophilum M932 genome sequence.</title>
        <authorList>
            <person name="Baroncelli R."/>
        </authorList>
    </citation>
    <scope>NUCLEOTIDE SEQUENCE</scope>
    <source>
        <strain evidence="1">M932</strain>
    </source>
</reference>
<sequence>MPTVVRGDIRNKVLDVAATQPHIVHIRDDERGSALSGHSEASDPNVKLPSSGWVATEQGFIAVKLVFSGAVYLAHWDCRRQRSAQLYIQLFQPKSRGRGGQMSNSRAGALIVSYDPLQGGDAAVISSTLADLAGERSSPAWHLGG</sequence>
<dbReference type="EMBL" id="JAQOWY010001087">
    <property type="protein sequence ID" value="KAK1837639.1"/>
    <property type="molecule type" value="Genomic_DNA"/>
</dbReference>
<accession>A0AAD8ZYG0</accession>